<gene>
    <name evidence="2" type="ORF">chiPu_0026131</name>
</gene>
<evidence type="ECO:0000313" key="3">
    <source>
        <dbReference type="Proteomes" id="UP000287033"/>
    </source>
</evidence>
<proteinExistence type="predicted"/>
<accession>A0A401THZ3</accession>
<dbReference type="Proteomes" id="UP000287033">
    <property type="component" value="Unassembled WGS sequence"/>
</dbReference>
<protein>
    <submittedName>
        <fullName evidence="2">Uncharacterized protein</fullName>
    </submittedName>
</protein>
<feature type="compositionally biased region" description="Basic and acidic residues" evidence="1">
    <location>
        <begin position="72"/>
        <end position="91"/>
    </location>
</feature>
<feature type="compositionally biased region" description="Low complexity" evidence="1">
    <location>
        <begin position="96"/>
        <end position="107"/>
    </location>
</feature>
<evidence type="ECO:0000256" key="1">
    <source>
        <dbReference type="SAM" id="MobiDB-lite"/>
    </source>
</evidence>
<organism evidence="2 3">
    <name type="scientific">Chiloscyllium punctatum</name>
    <name type="common">Brownbanded bambooshark</name>
    <name type="synonym">Hemiscyllium punctatum</name>
    <dbReference type="NCBI Taxonomy" id="137246"/>
    <lineage>
        <taxon>Eukaryota</taxon>
        <taxon>Metazoa</taxon>
        <taxon>Chordata</taxon>
        <taxon>Craniata</taxon>
        <taxon>Vertebrata</taxon>
        <taxon>Chondrichthyes</taxon>
        <taxon>Elasmobranchii</taxon>
        <taxon>Galeomorphii</taxon>
        <taxon>Galeoidea</taxon>
        <taxon>Orectolobiformes</taxon>
        <taxon>Hemiscylliidae</taxon>
        <taxon>Chiloscyllium</taxon>
    </lineage>
</organism>
<feature type="region of interest" description="Disordered" evidence="1">
    <location>
        <begin position="70"/>
        <end position="119"/>
    </location>
</feature>
<feature type="compositionally biased region" description="Basic residues" evidence="1">
    <location>
        <begin position="110"/>
        <end position="119"/>
    </location>
</feature>
<evidence type="ECO:0000313" key="2">
    <source>
        <dbReference type="EMBL" id="GCC42228.1"/>
    </source>
</evidence>
<keyword evidence="3" id="KW-1185">Reference proteome</keyword>
<dbReference type="AlphaFoldDB" id="A0A401THZ3"/>
<name>A0A401THZ3_CHIPU</name>
<comment type="caution">
    <text evidence="2">The sequence shown here is derived from an EMBL/GenBank/DDBJ whole genome shotgun (WGS) entry which is preliminary data.</text>
</comment>
<sequence>MTFAAPPPLSELGIFCLQEGLFGWVGVWVSTDRWGRRASLRAMCPPGAGRRHVEEEYLIKDGGARGVLARVETGRQGRPTSHDQTKRERTVSRRMTSQTETSSEQTTWGRRARPRPAQQ</sequence>
<reference evidence="2 3" key="1">
    <citation type="journal article" date="2018" name="Nat. Ecol. Evol.">
        <title>Shark genomes provide insights into elasmobranch evolution and the origin of vertebrates.</title>
        <authorList>
            <person name="Hara Y"/>
            <person name="Yamaguchi K"/>
            <person name="Onimaru K"/>
            <person name="Kadota M"/>
            <person name="Koyanagi M"/>
            <person name="Keeley SD"/>
            <person name="Tatsumi K"/>
            <person name="Tanaka K"/>
            <person name="Motone F"/>
            <person name="Kageyama Y"/>
            <person name="Nozu R"/>
            <person name="Adachi N"/>
            <person name="Nishimura O"/>
            <person name="Nakagawa R"/>
            <person name="Tanegashima C"/>
            <person name="Kiyatake I"/>
            <person name="Matsumoto R"/>
            <person name="Murakumo K"/>
            <person name="Nishida K"/>
            <person name="Terakita A"/>
            <person name="Kuratani S"/>
            <person name="Sato K"/>
            <person name="Hyodo S Kuraku.S."/>
        </authorList>
    </citation>
    <scope>NUCLEOTIDE SEQUENCE [LARGE SCALE GENOMIC DNA]</scope>
</reference>
<dbReference type="EMBL" id="BEZZ01073047">
    <property type="protein sequence ID" value="GCC42228.1"/>
    <property type="molecule type" value="Genomic_DNA"/>
</dbReference>